<dbReference type="Proteomes" id="UP001500253">
    <property type="component" value="Unassembled WGS sequence"/>
</dbReference>
<protein>
    <recommendedName>
        <fullName evidence="6">Protein kinase domain-containing protein</fullName>
    </recommendedName>
</protein>
<evidence type="ECO:0000313" key="7">
    <source>
        <dbReference type="EMBL" id="GAA2363355.1"/>
    </source>
</evidence>
<keyword evidence="2" id="KW-0547">Nucleotide-binding</keyword>
<feature type="domain" description="Protein kinase" evidence="6">
    <location>
        <begin position="20"/>
        <end position="269"/>
    </location>
</feature>
<dbReference type="PANTHER" id="PTHR43289:SF34">
    <property type="entry name" value="SERINE_THREONINE-PROTEIN KINASE YBDM-RELATED"/>
    <property type="match status" value="1"/>
</dbReference>
<keyword evidence="3" id="KW-0418">Kinase</keyword>
<dbReference type="InterPro" id="IPR008271">
    <property type="entry name" value="Ser/Thr_kinase_AS"/>
</dbReference>
<sequence length="715" mass="74780">MAGIGIRPLGEDDPKRLGSYRLLWRLTTGGMGRIYLARSRPDGPLVAVKTLLAEGVVSEPDRKRFAREVELARRVDSAYTARVVDADARAGRPWMAIEYVPAPSLGDLVREAGPLPPSALPWVAAGAAQALLALHDKGVVHRDVKPQNILLPLTGPLVIDFGISHAIDKTTTSLTLGTIDYTSPEQALGQRSTPASDVFSLGATLFHLAVGRAPYPEVDDGPLQRLARVQTGTLDLAGLPPELDPLIRPCLAIDPGLRPTLEDLLVRFLEKADGASGRGREQRWLPVRWTALIDAYEAHGRALDADRGAAAAMSDEHTRPVPPPAPTLLDTRERAARREREQRARETREVRQQEMRDLAEAARRAKARQAEERRKAGRPGKAAATGGAGSTGGAAGAAGAGSAGSAGKPGSTGKPGSAGSGGKGGNTGGAGTREKPATSASSGRTGQGGSSGGGLALAVLLVFALVLLAWQPWKGGDSPDSQAGSSNSSSESPSPTGGGSYATDPDTGTPYADTPETDGDSSADTTSEPTTEEPDPETSSPTPDPTEEAFKAVSVGDCLPVYDTGRRGNVIDWSADVPPTPVSCGSQWAGLVRVTSTSDSVCPSGTGKASWTYASSVSGETTKLCVSRIYLKNYCVLGTQSGDSISIGPMTAVDCRARRVPSAYNQIMHISGVYQAPAGASARNCVEGPNDRRRYWAWLVDDGRTLLCTTIFQGS</sequence>
<feature type="compositionally biased region" description="Low complexity" evidence="5">
    <location>
        <begin position="478"/>
        <end position="495"/>
    </location>
</feature>
<dbReference type="PROSITE" id="PS00108">
    <property type="entry name" value="PROTEIN_KINASE_ST"/>
    <property type="match status" value="1"/>
</dbReference>
<dbReference type="Gene3D" id="1.10.510.10">
    <property type="entry name" value="Transferase(Phosphotransferase) domain 1"/>
    <property type="match status" value="1"/>
</dbReference>
<feature type="region of interest" description="Disordered" evidence="5">
    <location>
        <begin position="475"/>
        <end position="548"/>
    </location>
</feature>
<dbReference type="PANTHER" id="PTHR43289">
    <property type="entry name" value="MITOGEN-ACTIVATED PROTEIN KINASE KINASE KINASE 20-RELATED"/>
    <property type="match status" value="1"/>
</dbReference>
<accession>A0ABN3GYM6</accession>
<feature type="region of interest" description="Disordered" evidence="5">
    <location>
        <begin position="307"/>
        <end position="451"/>
    </location>
</feature>
<name>A0ABN3GYM6_9ACTN</name>
<reference evidence="7 8" key="1">
    <citation type="journal article" date="2019" name="Int. J. Syst. Evol. Microbiol.">
        <title>The Global Catalogue of Microorganisms (GCM) 10K type strain sequencing project: providing services to taxonomists for standard genome sequencing and annotation.</title>
        <authorList>
            <consortium name="The Broad Institute Genomics Platform"/>
            <consortium name="The Broad Institute Genome Sequencing Center for Infectious Disease"/>
            <person name="Wu L."/>
            <person name="Ma J."/>
        </authorList>
    </citation>
    <scope>NUCLEOTIDE SEQUENCE [LARGE SCALE GENOMIC DNA]</scope>
    <source>
        <strain evidence="7 8">JCM 4316</strain>
    </source>
</reference>
<dbReference type="EMBL" id="BAAASD010000036">
    <property type="protein sequence ID" value="GAA2363355.1"/>
    <property type="molecule type" value="Genomic_DNA"/>
</dbReference>
<organism evidence="7 8">
    <name type="scientific">Streptomyces cuspidosporus</name>
    <dbReference type="NCBI Taxonomy" id="66882"/>
    <lineage>
        <taxon>Bacteria</taxon>
        <taxon>Bacillati</taxon>
        <taxon>Actinomycetota</taxon>
        <taxon>Actinomycetes</taxon>
        <taxon>Kitasatosporales</taxon>
        <taxon>Streptomycetaceae</taxon>
        <taxon>Streptomyces</taxon>
    </lineage>
</organism>
<keyword evidence="1" id="KW-0808">Transferase</keyword>
<dbReference type="RefSeq" id="WP_346177782.1">
    <property type="nucleotide sequence ID" value="NZ_BAAASD010000036.1"/>
</dbReference>
<feature type="compositionally biased region" description="Low complexity" evidence="5">
    <location>
        <begin position="405"/>
        <end position="415"/>
    </location>
</feature>
<dbReference type="PROSITE" id="PS50011">
    <property type="entry name" value="PROTEIN_KINASE_DOM"/>
    <property type="match status" value="1"/>
</dbReference>
<proteinExistence type="predicted"/>
<gene>
    <name evidence="7" type="ORF">GCM10010246_63520</name>
</gene>
<feature type="compositionally biased region" description="Gly residues" evidence="5">
    <location>
        <begin position="416"/>
        <end position="431"/>
    </location>
</feature>
<evidence type="ECO:0000313" key="8">
    <source>
        <dbReference type="Proteomes" id="UP001500253"/>
    </source>
</evidence>
<dbReference type="CDD" id="cd14014">
    <property type="entry name" value="STKc_PknB_like"/>
    <property type="match status" value="1"/>
</dbReference>
<comment type="caution">
    <text evidence="7">The sequence shown here is derived from an EMBL/GenBank/DDBJ whole genome shotgun (WGS) entry which is preliminary data.</text>
</comment>
<dbReference type="SUPFAM" id="SSF56112">
    <property type="entry name" value="Protein kinase-like (PK-like)"/>
    <property type="match status" value="1"/>
</dbReference>
<dbReference type="Gene3D" id="3.30.200.20">
    <property type="entry name" value="Phosphorylase Kinase, domain 1"/>
    <property type="match status" value="1"/>
</dbReference>
<feature type="compositionally biased region" description="Basic and acidic residues" evidence="5">
    <location>
        <begin position="330"/>
        <end position="374"/>
    </location>
</feature>
<evidence type="ECO:0000256" key="1">
    <source>
        <dbReference type="ARBA" id="ARBA00022679"/>
    </source>
</evidence>
<keyword evidence="4" id="KW-0067">ATP-binding</keyword>
<evidence type="ECO:0000256" key="4">
    <source>
        <dbReference type="ARBA" id="ARBA00022840"/>
    </source>
</evidence>
<dbReference type="InterPro" id="IPR000719">
    <property type="entry name" value="Prot_kinase_dom"/>
</dbReference>
<evidence type="ECO:0000259" key="6">
    <source>
        <dbReference type="PROSITE" id="PS50011"/>
    </source>
</evidence>
<keyword evidence="8" id="KW-1185">Reference proteome</keyword>
<feature type="compositionally biased region" description="Gly residues" evidence="5">
    <location>
        <begin position="386"/>
        <end position="404"/>
    </location>
</feature>
<dbReference type="InterPro" id="IPR011009">
    <property type="entry name" value="Kinase-like_dom_sf"/>
</dbReference>
<dbReference type="SMART" id="SM00220">
    <property type="entry name" value="S_TKc"/>
    <property type="match status" value="1"/>
</dbReference>
<evidence type="ECO:0000256" key="3">
    <source>
        <dbReference type="ARBA" id="ARBA00022777"/>
    </source>
</evidence>
<dbReference type="Pfam" id="PF00069">
    <property type="entry name" value="Pkinase"/>
    <property type="match status" value="1"/>
</dbReference>
<evidence type="ECO:0000256" key="5">
    <source>
        <dbReference type="SAM" id="MobiDB-lite"/>
    </source>
</evidence>
<evidence type="ECO:0000256" key="2">
    <source>
        <dbReference type="ARBA" id="ARBA00022741"/>
    </source>
</evidence>